<accession>A0A4R5AEV1</accession>
<evidence type="ECO:0000313" key="2">
    <source>
        <dbReference type="EMBL" id="TDD71068.1"/>
    </source>
</evidence>
<gene>
    <name evidence="2" type="ORF">E1262_08080</name>
</gene>
<feature type="region of interest" description="Disordered" evidence="1">
    <location>
        <begin position="38"/>
        <end position="60"/>
    </location>
</feature>
<comment type="caution">
    <text evidence="2">The sequence shown here is derived from an EMBL/GenBank/DDBJ whole genome shotgun (WGS) entry which is preliminary data.</text>
</comment>
<proteinExistence type="predicted"/>
<evidence type="ECO:0000313" key="3">
    <source>
        <dbReference type="Proteomes" id="UP000295217"/>
    </source>
</evidence>
<sequence length="83" mass="8367">MVGDADGTFCTESVFFYAPVGRPPWRVTPVRSVPPDTWPAAADAGMPGTPAPTASARPHASTGVLALAGTLGSVTGMSGDRPV</sequence>
<dbReference type="Proteomes" id="UP000295217">
    <property type="component" value="Unassembled WGS sequence"/>
</dbReference>
<dbReference type="AlphaFoldDB" id="A0A4R5AEV1"/>
<keyword evidence="3" id="KW-1185">Reference proteome</keyword>
<organism evidence="2 3">
    <name type="scientific">Jiangella aurantiaca</name>
    <dbReference type="NCBI Taxonomy" id="2530373"/>
    <lineage>
        <taxon>Bacteria</taxon>
        <taxon>Bacillati</taxon>
        <taxon>Actinomycetota</taxon>
        <taxon>Actinomycetes</taxon>
        <taxon>Jiangellales</taxon>
        <taxon>Jiangellaceae</taxon>
        <taxon>Jiangella</taxon>
    </lineage>
</organism>
<evidence type="ECO:0000256" key="1">
    <source>
        <dbReference type="SAM" id="MobiDB-lite"/>
    </source>
</evidence>
<dbReference type="EMBL" id="SMLB01000007">
    <property type="protein sequence ID" value="TDD71068.1"/>
    <property type="molecule type" value="Genomic_DNA"/>
</dbReference>
<protein>
    <submittedName>
        <fullName evidence="2">Uncharacterized protein</fullName>
    </submittedName>
</protein>
<dbReference type="RefSeq" id="WP_132102619.1">
    <property type="nucleotide sequence ID" value="NZ_SMLB01000007.1"/>
</dbReference>
<name>A0A4R5AEV1_9ACTN</name>
<reference evidence="2 3" key="1">
    <citation type="submission" date="2019-02" db="EMBL/GenBank/DDBJ databases">
        <title>Draft genome sequences of novel Actinobacteria.</title>
        <authorList>
            <person name="Sahin N."/>
            <person name="Ay H."/>
            <person name="Saygin H."/>
        </authorList>
    </citation>
    <scope>NUCLEOTIDE SEQUENCE [LARGE SCALE GENOMIC DNA]</scope>
    <source>
        <strain evidence="2 3">8K307</strain>
    </source>
</reference>